<dbReference type="EMBL" id="VEVQ02000001">
    <property type="protein sequence ID" value="NHN24580.1"/>
    <property type="molecule type" value="Genomic_DNA"/>
</dbReference>
<sequence length="792" mass="90738">MKKISISLLFLVFSCVVISQNKINGIVLAAENNQPLAFVTIIINNNPKLGTVSDIDGKFELESKESITMLSFSYVGYEKKEIAYSGEAKISVALAATKVALNEVTVYASENPANRIIREVIKNKDKNNPEKLHSFTYRSYTKTVFDFKESATQKADTNAIATFLKGGHFFLMESVSDRKFMFPNSSEEVVIANRVSGFKHPNFASLATDLQPFSFYNDNITLLDIHYLNPIANGSLKKYNYRLEEEFYEANDTIFVISYQPKKGKNIEGLKGILHINSKGYAVQNVTATPFEKGKMDLTLQQKYQYVDTHWFPEQLNYVLETTSENALGVIANGRSYISEVVLEPTLKKKEFSIEKVRMAEDAAYKDSLFWNKNRQEQLNLKEKITYRVMDSLGEKMKLDNLLLLGQKLAEGKIPLGKIDLDLSKTLKYNRHEGFRLGTGIVTSDSFSKKIQLGAFAGYGLRDHEWKYGGFSEYEFSKRNDFRLGIAYQKELNEIGAYGLKSSQQKGLNLRNYLALYMDQIQNYSAYVTFRLLRYTTWKVKGDFYTVNPQYEAVLSNSYQGINEYKNAQVSVLLRWAPNEKIIQSFNRRVTIANSNPIFTFYFANGFKGFQESSLAYQKLEASVEQTFYSKNFGNTHYRFEAGTITKNVPLGLLFTGEGSYVEKYPYFIKDAFQTMRLYEFVSDSYAHLFLHHNFGSLLFKIKQFQPSVSLHHNMGWGNLRETNQQLQLPYITKEKLFVESGLQIDNILKVNYLDIGYLGFGGSMFYRYGAYGLPEFKDNIALKLSMTFTIK</sequence>
<dbReference type="RefSeq" id="WP_140959775.1">
    <property type="nucleotide sequence ID" value="NZ_VEVQ02000001.1"/>
</dbReference>
<accession>A0ABX0INF8</accession>
<evidence type="ECO:0000313" key="2">
    <source>
        <dbReference type="EMBL" id="NHN24580.1"/>
    </source>
</evidence>
<evidence type="ECO:0000256" key="1">
    <source>
        <dbReference type="SAM" id="SignalP"/>
    </source>
</evidence>
<name>A0ABX0INF8_9FLAO</name>
<dbReference type="SUPFAM" id="SSF49464">
    <property type="entry name" value="Carboxypeptidase regulatory domain-like"/>
    <property type="match status" value="1"/>
</dbReference>
<dbReference type="Proteomes" id="UP000817854">
    <property type="component" value="Unassembled WGS sequence"/>
</dbReference>
<dbReference type="InterPro" id="IPR043741">
    <property type="entry name" value="DUF5686"/>
</dbReference>
<protein>
    <submittedName>
        <fullName evidence="2">Carboxypeptidase-like regulatory domain-containing protein</fullName>
    </submittedName>
</protein>
<gene>
    <name evidence="2" type="ORF">FIA58_002730</name>
</gene>
<dbReference type="Pfam" id="PF18939">
    <property type="entry name" value="DUF5686"/>
    <property type="match status" value="1"/>
</dbReference>
<feature type="chain" id="PRO_5045853583" evidence="1">
    <location>
        <begin position="20"/>
        <end position="792"/>
    </location>
</feature>
<dbReference type="Pfam" id="PF13715">
    <property type="entry name" value="CarbopepD_reg_2"/>
    <property type="match status" value="1"/>
</dbReference>
<comment type="caution">
    <text evidence="2">The sequence shown here is derived from an EMBL/GenBank/DDBJ whole genome shotgun (WGS) entry which is preliminary data.</text>
</comment>
<evidence type="ECO:0000313" key="3">
    <source>
        <dbReference type="Proteomes" id="UP000817854"/>
    </source>
</evidence>
<reference evidence="2 3" key="2">
    <citation type="submission" date="2019-05" db="EMBL/GenBank/DDBJ databases">
        <authorList>
            <person name="Lianzixin W."/>
        </authorList>
    </citation>
    <scope>NUCLEOTIDE SEQUENCE [LARGE SCALE GENOMIC DNA]</scope>
    <source>
        <strain evidence="2 3">EC11</strain>
    </source>
</reference>
<keyword evidence="3" id="KW-1185">Reference proteome</keyword>
<proteinExistence type="predicted"/>
<feature type="signal peptide" evidence="1">
    <location>
        <begin position="1"/>
        <end position="19"/>
    </location>
</feature>
<reference evidence="3" key="1">
    <citation type="submission" date="2019-05" db="EMBL/GenBank/DDBJ databases">
        <title>Flavobacterium profundi sp. nov., isolated from a deep-sea seamount.</title>
        <authorList>
            <person name="Zhang D.-C."/>
        </authorList>
    </citation>
    <scope>NUCLEOTIDE SEQUENCE [LARGE SCALE GENOMIC DNA]</scope>
    <source>
        <strain evidence="3">EC11</strain>
    </source>
</reference>
<organism evidence="2 3">
    <name type="scientific">Flavobacterium jejuense</name>
    <dbReference type="NCBI Taxonomy" id="1544455"/>
    <lineage>
        <taxon>Bacteria</taxon>
        <taxon>Pseudomonadati</taxon>
        <taxon>Bacteroidota</taxon>
        <taxon>Flavobacteriia</taxon>
        <taxon>Flavobacteriales</taxon>
        <taxon>Flavobacteriaceae</taxon>
        <taxon>Flavobacterium</taxon>
    </lineage>
</organism>
<dbReference type="PROSITE" id="PS51257">
    <property type="entry name" value="PROKAR_LIPOPROTEIN"/>
    <property type="match status" value="1"/>
</dbReference>
<dbReference type="InterPro" id="IPR008969">
    <property type="entry name" value="CarboxyPept-like_regulatory"/>
</dbReference>
<keyword evidence="1" id="KW-0732">Signal</keyword>
<reference evidence="2 3" key="3">
    <citation type="submission" date="2020-02" db="EMBL/GenBank/DDBJ databases">
        <title>Flavobacterium profundi sp. nov., isolated from a deep-sea seamount.</title>
        <authorList>
            <person name="Zhang D.-C."/>
        </authorList>
    </citation>
    <scope>NUCLEOTIDE SEQUENCE [LARGE SCALE GENOMIC DNA]</scope>
    <source>
        <strain evidence="2 3">EC11</strain>
    </source>
</reference>